<dbReference type="Gene3D" id="3.30.450.20">
    <property type="entry name" value="PAS domain"/>
    <property type="match status" value="1"/>
</dbReference>
<feature type="domain" description="PAC" evidence="4">
    <location>
        <begin position="205"/>
        <end position="257"/>
    </location>
</feature>
<dbReference type="Pfam" id="PF00015">
    <property type="entry name" value="MCPsignal"/>
    <property type="match status" value="1"/>
</dbReference>
<dbReference type="NCBIfam" id="TIGR00229">
    <property type="entry name" value="sensory_box"/>
    <property type="match status" value="1"/>
</dbReference>
<keyword evidence="1" id="KW-0807">Transducer</keyword>
<evidence type="ECO:0000256" key="2">
    <source>
        <dbReference type="SAM" id="Coils"/>
    </source>
</evidence>
<evidence type="ECO:0000259" key="4">
    <source>
        <dbReference type="PROSITE" id="PS50113"/>
    </source>
</evidence>
<evidence type="ECO:0008006" key="6">
    <source>
        <dbReference type="Google" id="ProtNLM"/>
    </source>
</evidence>
<dbReference type="InterPro" id="IPR013655">
    <property type="entry name" value="PAS_fold_3"/>
</dbReference>
<dbReference type="InterPro" id="IPR035965">
    <property type="entry name" value="PAS-like_dom_sf"/>
</dbReference>
<reference evidence="5" key="1">
    <citation type="journal article" date="2015" name="Nature">
        <title>Complex archaea that bridge the gap between prokaryotes and eukaryotes.</title>
        <authorList>
            <person name="Spang A."/>
            <person name="Saw J.H."/>
            <person name="Jorgensen S.L."/>
            <person name="Zaremba-Niedzwiedzka K."/>
            <person name="Martijn J."/>
            <person name="Lind A.E."/>
            <person name="van Eijk R."/>
            <person name="Schleper C."/>
            <person name="Guy L."/>
            <person name="Ettema T.J."/>
        </authorList>
    </citation>
    <scope>NUCLEOTIDE SEQUENCE</scope>
</reference>
<comment type="caution">
    <text evidence="5">The sequence shown here is derived from an EMBL/GenBank/DDBJ whole genome shotgun (WGS) entry which is preliminary data.</text>
</comment>
<dbReference type="Gene3D" id="6.10.250.3200">
    <property type="match status" value="1"/>
</dbReference>
<evidence type="ECO:0000256" key="1">
    <source>
        <dbReference type="ARBA" id="ARBA00023224"/>
    </source>
</evidence>
<evidence type="ECO:0000259" key="3">
    <source>
        <dbReference type="PROSITE" id="PS50111"/>
    </source>
</evidence>
<dbReference type="InterPro" id="IPR000014">
    <property type="entry name" value="PAS"/>
</dbReference>
<protein>
    <recommendedName>
        <fullName evidence="6">Methyl-accepting transducer domain-containing protein</fullName>
    </recommendedName>
</protein>
<name>A0A0F9QJT0_9ZZZZ</name>
<dbReference type="Pfam" id="PF08447">
    <property type="entry name" value="PAS_3"/>
    <property type="match status" value="1"/>
</dbReference>
<dbReference type="InterPro" id="IPR000700">
    <property type="entry name" value="PAS-assoc_C"/>
</dbReference>
<keyword evidence="2" id="KW-0175">Coiled coil</keyword>
<dbReference type="InterPro" id="IPR004089">
    <property type="entry name" value="MCPsignal_dom"/>
</dbReference>
<feature type="domain" description="Methyl-accepting transducer" evidence="3">
    <location>
        <begin position="257"/>
        <end position="333"/>
    </location>
</feature>
<proteinExistence type="predicted"/>
<dbReference type="GO" id="GO:0016020">
    <property type="term" value="C:membrane"/>
    <property type="evidence" value="ECO:0007669"/>
    <property type="project" value="InterPro"/>
</dbReference>
<dbReference type="PANTHER" id="PTHR32089">
    <property type="entry name" value="METHYL-ACCEPTING CHEMOTAXIS PROTEIN MCPB"/>
    <property type="match status" value="1"/>
</dbReference>
<gene>
    <name evidence="5" type="ORF">LCGC14_1006700</name>
</gene>
<dbReference type="CDD" id="cd00130">
    <property type="entry name" value="PAS"/>
    <property type="match status" value="1"/>
</dbReference>
<dbReference type="PANTHER" id="PTHR32089:SF120">
    <property type="entry name" value="METHYL-ACCEPTING CHEMOTAXIS PROTEIN TLPQ"/>
    <property type="match status" value="1"/>
</dbReference>
<organism evidence="5">
    <name type="scientific">marine sediment metagenome</name>
    <dbReference type="NCBI Taxonomy" id="412755"/>
    <lineage>
        <taxon>unclassified sequences</taxon>
        <taxon>metagenomes</taxon>
        <taxon>ecological metagenomes</taxon>
    </lineage>
</organism>
<sequence>MGLKLVNTARLQYVTESILSLVANKDAEALDKAPQWIQLYLKPPLKSVSEYLLNREQAHQAELSALQQTHQQSLAEQVQSSKTQLDAVQYEKEQAEQSLSQVYEELDKLQAKYNRVSSELEANNLAKSVLTEGVWMLSLVNGDPDDAKSVITWSKEFRELLGHRRQEDFPDGWDSWTEAIHPDDMDVTLKAFTAHINDVTGETPYVAEYRLKTASGDYVWFRERAATTRNQQGIAIKSAGAIRDISHEYTARELHDQEMKRSETRMTEILGVADVITEITQQTNLLALNAAIEAARAGEAGRGFAVVADEVRKLVYRTEDANDKIRTMARADN</sequence>
<dbReference type="PROSITE" id="PS50113">
    <property type="entry name" value="PAC"/>
    <property type="match status" value="1"/>
</dbReference>
<feature type="coiled-coil region" evidence="2">
    <location>
        <begin position="78"/>
        <end position="126"/>
    </location>
</feature>
<dbReference type="GO" id="GO:0007165">
    <property type="term" value="P:signal transduction"/>
    <property type="evidence" value="ECO:0007669"/>
    <property type="project" value="UniProtKB-KW"/>
</dbReference>
<evidence type="ECO:0000313" key="5">
    <source>
        <dbReference type="EMBL" id="KKN13411.1"/>
    </source>
</evidence>
<dbReference type="EMBL" id="LAZR01003925">
    <property type="protein sequence ID" value="KKN13411.1"/>
    <property type="molecule type" value="Genomic_DNA"/>
</dbReference>
<dbReference type="PROSITE" id="PS50111">
    <property type="entry name" value="CHEMOTAXIS_TRANSDUC_2"/>
    <property type="match status" value="1"/>
</dbReference>
<accession>A0A0F9QJT0</accession>
<dbReference type="SUPFAM" id="SSF58104">
    <property type="entry name" value="Methyl-accepting chemotaxis protein (MCP) signaling domain"/>
    <property type="match status" value="1"/>
</dbReference>
<dbReference type="SUPFAM" id="SSF55785">
    <property type="entry name" value="PYP-like sensor domain (PAS domain)"/>
    <property type="match status" value="1"/>
</dbReference>
<dbReference type="AlphaFoldDB" id="A0A0F9QJT0"/>